<sequence>MIPVGVDGSTTSHGGVVNATQTKTSTNGQAWLLEGDGFACPKCKIWSTLIRNNTTVSVSGRKAAIVGDKFTCGATLEGVQSSTFIGSTASSPSNDSSAIPINSSLSSAFVQNETEIHKIQFQVINEDTAEPITDILYEIYSKSDGRLLTQGYTDQNGMTTLYESDFSSEAIELITLDLSKPLPPLSQSNN</sequence>
<dbReference type="EMBL" id="ATGI01000017">
    <property type="protein sequence ID" value="EPF74631.1"/>
    <property type="molecule type" value="Genomic_DNA"/>
</dbReference>
<evidence type="ECO:0000313" key="2">
    <source>
        <dbReference type="Proteomes" id="UP000014568"/>
    </source>
</evidence>
<keyword evidence="2" id="KW-1185">Reference proteome</keyword>
<gene>
    <name evidence="1" type="ORF">F945_01398</name>
</gene>
<dbReference type="eggNOG" id="ENOG502ZGGP">
    <property type="taxonomic scope" value="Bacteria"/>
</dbReference>
<evidence type="ECO:0008006" key="3">
    <source>
        <dbReference type="Google" id="ProtNLM"/>
    </source>
</evidence>
<accession>S3P6X6</accession>
<protein>
    <recommendedName>
        <fullName evidence="3">PAAR domain-containing protein</fullName>
    </recommendedName>
</protein>
<dbReference type="Gene3D" id="2.60.200.60">
    <property type="match status" value="1"/>
</dbReference>
<evidence type="ECO:0000313" key="1">
    <source>
        <dbReference type="EMBL" id="EPF74631.1"/>
    </source>
</evidence>
<organism evidence="1 2">
    <name type="scientific">Acinetobacter rudis CIP 110305</name>
    <dbReference type="NCBI Taxonomy" id="421052"/>
    <lineage>
        <taxon>Bacteria</taxon>
        <taxon>Pseudomonadati</taxon>
        <taxon>Pseudomonadota</taxon>
        <taxon>Gammaproteobacteria</taxon>
        <taxon>Moraxellales</taxon>
        <taxon>Moraxellaceae</taxon>
        <taxon>Acinetobacter</taxon>
    </lineage>
</organism>
<dbReference type="RefSeq" id="WP_016655807.1">
    <property type="nucleotide sequence ID" value="NZ_KE340352.1"/>
</dbReference>
<dbReference type="AlphaFoldDB" id="S3P6X6"/>
<dbReference type="Pfam" id="PF05488">
    <property type="entry name" value="PAAR_motif"/>
    <property type="match status" value="1"/>
</dbReference>
<comment type="caution">
    <text evidence="1">The sequence shown here is derived from an EMBL/GenBank/DDBJ whole genome shotgun (WGS) entry which is preliminary data.</text>
</comment>
<name>S3P6X6_9GAMM</name>
<reference evidence="1 2" key="1">
    <citation type="submission" date="2013-06" db="EMBL/GenBank/DDBJ databases">
        <title>The Genome Sequence of Acinetobacter rudis CIP 110305.</title>
        <authorList>
            <consortium name="The Broad Institute Genome Sequencing Platform"/>
            <consortium name="The Broad Institute Genome Sequencing Center for Infectious Disease"/>
            <person name="Cerqueira G."/>
            <person name="Feldgarden M."/>
            <person name="Courvalin P."/>
            <person name="Perichon B."/>
            <person name="Grillot-Courvalin C."/>
            <person name="Clermont D."/>
            <person name="Rocha E."/>
            <person name="Yoon E.-J."/>
            <person name="Nemec A."/>
            <person name="Young S.K."/>
            <person name="Zeng Q."/>
            <person name="Gargeya S."/>
            <person name="Fitzgerald M."/>
            <person name="Abouelleil A."/>
            <person name="Alvarado L."/>
            <person name="Berlin A.M."/>
            <person name="Chapman S.B."/>
            <person name="Dewar J."/>
            <person name="Goldberg J."/>
            <person name="Griggs A."/>
            <person name="Gujja S."/>
            <person name="Hansen M."/>
            <person name="Howarth C."/>
            <person name="Imamovic A."/>
            <person name="Larimer J."/>
            <person name="McCowan C."/>
            <person name="Murphy C."/>
            <person name="Pearson M."/>
            <person name="Priest M."/>
            <person name="Roberts A."/>
            <person name="Saif S."/>
            <person name="Shea T."/>
            <person name="Sykes S."/>
            <person name="Wortman J."/>
            <person name="Nusbaum C."/>
            <person name="Birren B."/>
        </authorList>
    </citation>
    <scope>NUCLEOTIDE SEQUENCE [LARGE SCALE GENOMIC DNA]</scope>
    <source>
        <strain evidence="1 2">CIP 110305</strain>
    </source>
</reference>
<dbReference type="PATRIC" id="fig|421052.3.peg.1361"/>
<proteinExistence type="predicted"/>
<dbReference type="STRING" id="632955.GCA_000829675_00985"/>
<dbReference type="OrthoDB" id="6659501at2"/>
<dbReference type="InterPro" id="IPR008727">
    <property type="entry name" value="PAAR_motif"/>
</dbReference>
<dbReference type="HOGENOM" id="CLU_113188_2_0_6"/>
<dbReference type="CDD" id="cd14744">
    <property type="entry name" value="PAAR_CT_2"/>
    <property type="match status" value="1"/>
</dbReference>
<dbReference type="Proteomes" id="UP000014568">
    <property type="component" value="Unassembled WGS sequence"/>
</dbReference>